<reference evidence="2 3" key="1">
    <citation type="submission" date="2016-02" db="EMBL/GenBank/DDBJ databases">
        <title>Complete genome sequence and transcriptome regulation of the pentose utilising yeast Sugiyamaella lignohabitans.</title>
        <authorList>
            <person name="Bellasio M."/>
            <person name="Peymann A."/>
            <person name="Valli M."/>
            <person name="Sipitzky M."/>
            <person name="Graf A."/>
            <person name="Sauer M."/>
            <person name="Marx H."/>
            <person name="Mattanovich D."/>
        </authorList>
    </citation>
    <scope>NUCLEOTIDE SEQUENCE [LARGE SCALE GENOMIC DNA]</scope>
    <source>
        <strain evidence="2 3">CBS 10342</strain>
    </source>
</reference>
<protein>
    <submittedName>
        <fullName evidence="2">Trs85p</fullName>
    </submittedName>
</protein>
<evidence type="ECO:0000313" key="2">
    <source>
        <dbReference type="EMBL" id="ANB11818.1"/>
    </source>
</evidence>
<dbReference type="PANTHER" id="PTHR12975:SF6">
    <property type="entry name" value="TRAFFICKING PROTEIN PARTICLE COMPLEX SUBUNIT 8"/>
    <property type="match status" value="1"/>
</dbReference>
<dbReference type="Proteomes" id="UP000189580">
    <property type="component" value="Chromosome a"/>
</dbReference>
<accession>A0A161HJX5</accession>
<dbReference type="AlphaFoldDB" id="A0A161HJX5"/>
<feature type="region of interest" description="Disordered" evidence="1">
    <location>
        <begin position="106"/>
        <end position="128"/>
    </location>
</feature>
<dbReference type="OrthoDB" id="203724at2759"/>
<keyword evidence="3" id="KW-1185">Reference proteome</keyword>
<dbReference type="GO" id="GO:1990072">
    <property type="term" value="C:TRAPPIII protein complex"/>
    <property type="evidence" value="ECO:0007669"/>
    <property type="project" value="TreeGrafter"/>
</dbReference>
<dbReference type="InterPro" id="IPR024420">
    <property type="entry name" value="TRAPP_III_complex_Trs85"/>
</dbReference>
<name>A0A161HJX5_9ASCO</name>
<dbReference type="RefSeq" id="XP_018734295.1">
    <property type="nucleotide sequence ID" value="XM_018881260.1"/>
</dbReference>
<sequence>MDQETSTSPSEGAQSIPLACKDIVSKAFSPNVSISVSSDVNDVARDMGLDSFVNLLRPFGDRISGRITVCDSQAASVSFDDFAIRFSVGTGSDVTGSNGTNVADVTQETESTGTTSPTGASTSVATGSGITTPAHQLPQLFNNDELESYLANRLQSFADKGVKLTPQLSQELYLDFFKRILTPLSSIPPFETFNHPVTGVIAVSSRNEQPIETLSLLYNRSHDPQLVHDYINKDYLRYYVLVHDETTGDLDKSIALFEKMKRNFGLHCHMIRINRDTTSVDEASIMKLDQPEWQSLQQLQSANTGQESQLDTSHYIHKEDYESLQQFVREMVVQSVLPFMERCIATWNDQVASSRRGITGRFFSASKKYFSSSTRATSSILSTASGSSPFYFSLGGSGASTPASRSPTPPTRTISSPNYPASSSKFSYNYLTPEAQIRKLADFAFMLRDYKFAYTTYDLLKRDYHNDKAWSYLAGCEEMAAISYLMTAESLPPKQRVDIIDSLLDSSTYSYISRCSLPSYALRSILISSELLCTLNTPSAASDGATKWVLKALNERLVGRLGYAMLMERISGAYSAYDSVADRFVNPPGLAKGTPINASSVSLIQGAPDRSSTPASITSTNSNTSKIIASSTVRTSRTRKAAFWQLLAAREWNDANVKEKSIYCIDQANSLIYNELDWAHRPTGLLHRLQES</sequence>
<dbReference type="PANTHER" id="PTHR12975">
    <property type="entry name" value="TRANSPORT PROTEIN TRAPP"/>
    <property type="match status" value="1"/>
</dbReference>
<dbReference type="EMBL" id="CP014501">
    <property type="protein sequence ID" value="ANB11818.1"/>
    <property type="molecule type" value="Genomic_DNA"/>
</dbReference>
<dbReference type="KEGG" id="slb:AWJ20_42"/>
<evidence type="ECO:0000256" key="1">
    <source>
        <dbReference type="SAM" id="MobiDB-lite"/>
    </source>
</evidence>
<organism evidence="2 3">
    <name type="scientific">Sugiyamaella lignohabitans</name>
    <dbReference type="NCBI Taxonomy" id="796027"/>
    <lineage>
        <taxon>Eukaryota</taxon>
        <taxon>Fungi</taxon>
        <taxon>Dikarya</taxon>
        <taxon>Ascomycota</taxon>
        <taxon>Saccharomycotina</taxon>
        <taxon>Dipodascomycetes</taxon>
        <taxon>Dipodascales</taxon>
        <taxon>Trichomonascaceae</taxon>
        <taxon>Sugiyamaella</taxon>
    </lineage>
</organism>
<gene>
    <name evidence="2" type="primary">TRS85</name>
    <name evidence="2" type="ORF">AWJ20_42</name>
</gene>
<proteinExistence type="predicted"/>
<dbReference type="GeneID" id="30036305"/>
<evidence type="ECO:0000313" key="3">
    <source>
        <dbReference type="Proteomes" id="UP000189580"/>
    </source>
</evidence>
<dbReference type="Pfam" id="PF12739">
    <property type="entry name" value="TRAPPC-Trs85"/>
    <property type="match status" value="1"/>
</dbReference>